<sequence>MTGHVYQEGEIIEESKGLLWILEKYLINDLKNCKLYDEKEISLQKRVVELEETITKSQEKGLSVESFLKLVKRTRI</sequence>
<proteinExistence type="predicted"/>
<dbReference type="RefSeq" id="WP_038152588.1">
    <property type="nucleotide sequence ID" value="NZ_JRNT01000014.1"/>
</dbReference>
<protein>
    <submittedName>
        <fullName evidence="1">Uncharacterized protein</fullName>
    </submittedName>
</protein>
<name>A0A096AKI9_9FIRM</name>
<dbReference type="EMBL" id="JRNT01000014">
    <property type="protein sequence ID" value="KGF47295.1"/>
    <property type="molecule type" value="Genomic_DNA"/>
</dbReference>
<evidence type="ECO:0000313" key="2">
    <source>
        <dbReference type="Proteomes" id="UP000029628"/>
    </source>
</evidence>
<organism evidence="1 2">
    <name type="scientific">Veillonella montpellierensis DNF00314</name>
    <dbReference type="NCBI Taxonomy" id="1401067"/>
    <lineage>
        <taxon>Bacteria</taxon>
        <taxon>Bacillati</taxon>
        <taxon>Bacillota</taxon>
        <taxon>Negativicutes</taxon>
        <taxon>Veillonellales</taxon>
        <taxon>Veillonellaceae</taxon>
        <taxon>Veillonella</taxon>
    </lineage>
</organism>
<reference evidence="1 2" key="1">
    <citation type="submission" date="2014-07" db="EMBL/GenBank/DDBJ databases">
        <authorList>
            <person name="McCorrison J."/>
            <person name="Sanka R."/>
            <person name="Torralba M."/>
            <person name="Gillis M."/>
            <person name="Haft D.H."/>
            <person name="Methe B."/>
            <person name="Sutton G."/>
            <person name="Nelson K.E."/>
        </authorList>
    </citation>
    <scope>NUCLEOTIDE SEQUENCE [LARGE SCALE GENOMIC DNA]</scope>
    <source>
        <strain evidence="1 2">DNF00314</strain>
    </source>
</reference>
<gene>
    <name evidence="1" type="ORF">HMPREF0872_05450</name>
</gene>
<accession>A0A096AKI9</accession>
<dbReference type="AlphaFoldDB" id="A0A096AKI9"/>
<dbReference type="Proteomes" id="UP000029628">
    <property type="component" value="Unassembled WGS sequence"/>
</dbReference>
<keyword evidence="2" id="KW-1185">Reference proteome</keyword>
<evidence type="ECO:0000313" key="1">
    <source>
        <dbReference type="EMBL" id="KGF47295.1"/>
    </source>
</evidence>
<comment type="caution">
    <text evidence="1">The sequence shown here is derived from an EMBL/GenBank/DDBJ whole genome shotgun (WGS) entry which is preliminary data.</text>
</comment>